<feature type="non-terminal residue" evidence="2">
    <location>
        <position position="1"/>
    </location>
</feature>
<feature type="compositionally biased region" description="Polar residues" evidence="1">
    <location>
        <begin position="290"/>
        <end position="299"/>
    </location>
</feature>
<feature type="region of interest" description="Disordered" evidence="1">
    <location>
        <begin position="251"/>
        <end position="308"/>
    </location>
</feature>
<dbReference type="OrthoDB" id="5821992at2759"/>
<feature type="region of interest" description="Disordered" evidence="1">
    <location>
        <begin position="1"/>
        <end position="135"/>
    </location>
</feature>
<evidence type="ECO:0000256" key="1">
    <source>
        <dbReference type="SAM" id="MobiDB-lite"/>
    </source>
</evidence>
<dbReference type="AlphaFoldDB" id="A0A0C2G570"/>
<feature type="compositionally biased region" description="Polar residues" evidence="1">
    <location>
        <begin position="458"/>
        <end position="474"/>
    </location>
</feature>
<feature type="compositionally biased region" description="Low complexity" evidence="1">
    <location>
        <begin position="1"/>
        <end position="13"/>
    </location>
</feature>
<feature type="compositionally biased region" description="Basic and acidic residues" evidence="1">
    <location>
        <begin position="478"/>
        <end position="487"/>
    </location>
</feature>
<feature type="compositionally biased region" description="Acidic residues" evidence="1">
    <location>
        <begin position="62"/>
        <end position="85"/>
    </location>
</feature>
<gene>
    <name evidence="2" type="ORF">ANCDUO_13693</name>
</gene>
<proteinExistence type="predicted"/>
<feature type="compositionally biased region" description="Polar residues" evidence="1">
    <location>
        <begin position="258"/>
        <end position="269"/>
    </location>
</feature>
<protein>
    <submittedName>
        <fullName evidence="2">Uncharacterized protein</fullName>
    </submittedName>
</protein>
<dbReference type="EMBL" id="KN736226">
    <property type="protein sequence ID" value="KIH56130.1"/>
    <property type="molecule type" value="Genomic_DNA"/>
</dbReference>
<feature type="compositionally biased region" description="Polar residues" evidence="1">
    <location>
        <begin position="329"/>
        <end position="351"/>
    </location>
</feature>
<name>A0A0C2G570_9BILA</name>
<reference evidence="2 3" key="1">
    <citation type="submission" date="2013-12" db="EMBL/GenBank/DDBJ databases">
        <title>Draft genome of the parsitic nematode Ancylostoma duodenale.</title>
        <authorList>
            <person name="Mitreva M."/>
        </authorList>
    </citation>
    <scope>NUCLEOTIDE SEQUENCE [LARGE SCALE GENOMIC DNA]</scope>
    <source>
        <strain evidence="2 3">Zhejiang</strain>
    </source>
</reference>
<evidence type="ECO:0000313" key="2">
    <source>
        <dbReference type="EMBL" id="KIH56130.1"/>
    </source>
</evidence>
<feature type="region of interest" description="Disordered" evidence="1">
    <location>
        <begin position="329"/>
        <end position="499"/>
    </location>
</feature>
<keyword evidence="3" id="KW-1185">Reference proteome</keyword>
<feature type="region of interest" description="Disordered" evidence="1">
    <location>
        <begin position="163"/>
        <end position="182"/>
    </location>
</feature>
<dbReference type="Proteomes" id="UP000054047">
    <property type="component" value="Unassembled WGS sequence"/>
</dbReference>
<feature type="compositionally biased region" description="Polar residues" evidence="1">
    <location>
        <begin position="88"/>
        <end position="128"/>
    </location>
</feature>
<accession>A0A0C2G570</accession>
<evidence type="ECO:0000313" key="3">
    <source>
        <dbReference type="Proteomes" id="UP000054047"/>
    </source>
</evidence>
<feature type="compositionally biased region" description="Polar residues" evidence="1">
    <location>
        <begin position="432"/>
        <end position="447"/>
    </location>
</feature>
<sequence>VPLPVLPDVVSSPFASLSKPRLAENPAPNSTEVKAAKKITQQPSYKMNEPQYIPTSGNVESSDSDSFSDETPSEDGVYTDEEELDANAPSNIATKTAPTADLPQSSQQPAVSSKNTSSAAFPQSTQQRMADLPNAEAFLIKPMPLSAPVRSYQAPLAEEPMRADGTVKPFRNPWEVMDDGDESVSQIKYNPLRQVLPPASQRGASSNSVFASTVPQSAEASNPPLRHVSAFSSCKNGVGTFKSESEVNKLVRGKDSSMNENNVHQITRSDTYDRKENIGNPQQLERRQTSEPSSSNTRPISEHSHYSMVSNRITASTSVFSRPISETSVRARNSARSQANCQQSPTASGNSIYDEAYPRNGFASGQPPSNSKSLPCYDGQRSQSPHRQGDHYESQPRGFAPVNSGYATVRKVDNRIPVGNQPMHVPEGTYRNEASGSNYSQPPTTNVNKERALPQDDLYQSQNISRNTNVTSRLPPSRNHDPLDSYRNRSRMSVRPDSTLGGVLFQGGEKSSSPMRPLTADQEARLRMIRDFTFLHRNVKDLGFRCLSNVLDILPPDDSVDWIELIRQWLPEVEAAPFQDKQILLWKQGSRSG</sequence>
<organism evidence="2 3">
    <name type="scientific">Ancylostoma duodenale</name>
    <dbReference type="NCBI Taxonomy" id="51022"/>
    <lineage>
        <taxon>Eukaryota</taxon>
        <taxon>Metazoa</taxon>
        <taxon>Ecdysozoa</taxon>
        <taxon>Nematoda</taxon>
        <taxon>Chromadorea</taxon>
        <taxon>Rhabditida</taxon>
        <taxon>Rhabditina</taxon>
        <taxon>Rhabditomorpha</taxon>
        <taxon>Strongyloidea</taxon>
        <taxon>Ancylostomatidae</taxon>
        <taxon>Ancylostomatinae</taxon>
        <taxon>Ancylostoma</taxon>
    </lineage>
</organism>